<evidence type="ECO:0000256" key="5">
    <source>
        <dbReference type="SAM" id="Coils"/>
    </source>
</evidence>
<reference evidence="9 10" key="1">
    <citation type="journal article" date="2014" name="Int. J. Syst. Evol. Microbiol.">
        <title>Complete genome sequence of Corynebacterium casei LMG S-19264T (=DSM 44701T), isolated from a smear-ripened cheese.</title>
        <authorList>
            <consortium name="US DOE Joint Genome Institute (JGI-PGF)"/>
            <person name="Walter F."/>
            <person name="Albersmeier A."/>
            <person name="Kalinowski J."/>
            <person name="Ruckert C."/>
        </authorList>
    </citation>
    <scope>NUCLEOTIDE SEQUENCE [LARGE SCALE GENOMIC DNA]</scope>
    <source>
        <strain evidence="9 10">CGMCC 4.7206</strain>
    </source>
</reference>
<dbReference type="GO" id="GO:0003677">
    <property type="term" value="F:DNA binding"/>
    <property type="evidence" value="ECO:0007669"/>
    <property type="project" value="UniProtKB-KW"/>
</dbReference>
<feature type="coiled-coil region" evidence="5">
    <location>
        <begin position="151"/>
        <end position="178"/>
    </location>
</feature>
<dbReference type="EMBL" id="BAAAHC010000009">
    <property type="protein sequence ID" value="GAA0522844.1"/>
    <property type="molecule type" value="Genomic_DNA"/>
</dbReference>
<dbReference type="Pfam" id="PF03704">
    <property type="entry name" value="BTAD"/>
    <property type="match status" value="1"/>
</dbReference>
<dbReference type="InterPro" id="IPR005158">
    <property type="entry name" value="BTAD"/>
</dbReference>
<dbReference type="Gene3D" id="1.10.10.10">
    <property type="entry name" value="Winged helix-like DNA-binding domain superfamily/Winged helix DNA-binding domain"/>
    <property type="match status" value="1"/>
</dbReference>
<dbReference type="SMART" id="SM00862">
    <property type="entry name" value="Trans_reg_C"/>
    <property type="match status" value="1"/>
</dbReference>
<gene>
    <name evidence="8" type="ORF">GCM10009545_26270</name>
    <name evidence="9" type="ORF">GCM10011581_38550</name>
</gene>
<keyword evidence="5" id="KW-0175">Coiled coil</keyword>
<dbReference type="GO" id="GO:0043531">
    <property type="term" value="F:ADP binding"/>
    <property type="evidence" value="ECO:0007669"/>
    <property type="project" value="InterPro"/>
</dbReference>
<evidence type="ECO:0000259" key="7">
    <source>
        <dbReference type="SMART" id="SM01043"/>
    </source>
</evidence>
<proteinExistence type="inferred from homology"/>
<feature type="domain" description="OmpR/PhoB-type" evidence="6">
    <location>
        <begin position="16"/>
        <end position="93"/>
    </location>
</feature>
<dbReference type="InterPro" id="IPR036388">
    <property type="entry name" value="WH-like_DNA-bd_sf"/>
</dbReference>
<dbReference type="PANTHER" id="PTHR35807">
    <property type="entry name" value="TRANSCRIPTIONAL REGULATOR REDD-RELATED"/>
    <property type="match status" value="1"/>
</dbReference>
<reference evidence="8" key="4">
    <citation type="submission" date="2023-12" db="EMBL/GenBank/DDBJ databases">
        <authorList>
            <person name="Sun Q."/>
            <person name="Inoue M."/>
        </authorList>
    </citation>
    <scope>NUCLEOTIDE SEQUENCE</scope>
    <source>
        <strain evidence="8">JCM 10664</strain>
    </source>
</reference>
<dbReference type="InterPro" id="IPR016032">
    <property type="entry name" value="Sig_transdc_resp-reg_C-effctor"/>
</dbReference>
<keyword evidence="3" id="KW-0238">DNA-binding</keyword>
<comment type="caution">
    <text evidence="9">The sequence shown here is derived from an EMBL/GenBank/DDBJ whole genome shotgun (WGS) entry which is preliminary data.</text>
</comment>
<dbReference type="PANTHER" id="PTHR35807:SF1">
    <property type="entry name" value="TRANSCRIPTIONAL REGULATOR REDD"/>
    <property type="match status" value="1"/>
</dbReference>
<dbReference type="InterPro" id="IPR001867">
    <property type="entry name" value="OmpR/PhoB-type_DNA-bd"/>
</dbReference>
<dbReference type="RefSeq" id="WP_188989706.1">
    <property type="nucleotide sequence ID" value="NZ_BAAAHC010000009.1"/>
</dbReference>
<dbReference type="AlphaFoldDB" id="A0A917K4K6"/>
<dbReference type="Gene3D" id="1.25.40.10">
    <property type="entry name" value="Tetratricopeptide repeat domain"/>
    <property type="match status" value="1"/>
</dbReference>
<protein>
    <recommendedName>
        <fullName evidence="12">DNA-binding SARP family transcriptional activator</fullName>
    </recommendedName>
</protein>
<evidence type="ECO:0000313" key="11">
    <source>
        <dbReference type="Proteomes" id="UP001500220"/>
    </source>
</evidence>
<reference evidence="9" key="3">
    <citation type="submission" date="2020-09" db="EMBL/GenBank/DDBJ databases">
        <authorList>
            <person name="Sun Q."/>
            <person name="Zhou Y."/>
        </authorList>
    </citation>
    <scope>NUCLEOTIDE SEQUENCE</scope>
    <source>
        <strain evidence="9">CGMCC 4.7206</strain>
    </source>
</reference>
<evidence type="ECO:0000313" key="8">
    <source>
        <dbReference type="EMBL" id="GAA0522844.1"/>
    </source>
</evidence>
<dbReference type="PRINTS" id="PR00364">
    <property type="entry name" value="DISEASERSIST"/>
</dbReference>
<feature type="domain" description="Bacterial transcriptional activator" evidence="7">
    <location>
        <begin position="100"/>
        <end position="243"/>
    </location>
</feature>
<evidence type="ECO:0000259" key="6">
    <source>
        <dbReference type="SMART" id="SM00862"/>
    </source>
</evidence>
<evidence type="ECO:0000313" key="10">
    <source>
        <dbReference type="Proteomes" id="UP000597989"/>
    </source>
</evidence>
<dbReference type="GO" id="GO:0006355">
    <property type="term" value="P:regulation of DNA-templated transcription"/>
    <property type="evidence" value="ECO:0007669"/>
    <property type="project" value="InterPro"/>
</dbReference>
<dbReference type="SUPFAM" id="SSF46894">
    <property type="entry name" value="C-terminal effector domain of the bipartite response regulators"/>
    <property type="match status" value="1"/>
</dbReference>
<dbReference type="InterPro" id="IPR011990">
    <property type="entry name" value="TPR-like_helical_dom_sf"/>
</dbReference>
<evidence type="ECO:0000313" key="9">
    <source>
        <dbReference type="EMBL" id="GGI97709.1"/>
    </source>
</evidence>
<accession>A0A917K4K6</accession>
<evidence type="ECO:0000256" key="1">
    <source>
        <dbReference type="ARBA" id="ARBA00005820"/>
    </source>
</evidence>
<dbReference type="SMART" id="SM01043">
    <property type="entry name" value="BTAD"/>
    <property type="match status" value="1"/>
</dbReference>
<evidence type="ECO:0000256" key="4">
    <source>
        <dbReference type="ARBA" id="ARBA00023163"/>
    </source>
</evidence>
<reference evidence="8 11" key="2">
    <citation type="journal article" date="2019" name="Int. J. Syst. Evol. Microbiol.">
        <title>The Global Catalogue of Microorganisms (GCM) 10K type strain sequencing project: providing services to taxonomists for standard genome sequencing and annotation.</title>
        <authorList>
            <consortium name="The Broad Institute Genomics Platform"/>
            <consortium name="The Broad Institute Genome Sequencing Center for Infectious Disease"/>
            <person name="Wu L."/>
            <person name="Ma J."/>
        </authorList>
    </citation>
    <scope>NUCLEOTIDE SEQUENCE [LARGE SCALE GENOMIC DNA]</scope>
    <source>
        <strain evidence="8 11">JCM 10664</strain>
    </source>
</reference>
<dbReference type="CDD" id="cd15831">
    <property type="entry name" value="BTAD"/>
    <property type="match status" value="1"/>
</dbReference>
<dbReference type="SUPFAM" id="SSF52540">
    <property type="entry name" value="P-loop containing nucleoside triphosphate hydrolases"/>
    <property type="match status" value="1"/>
</dbReference>
<evidence type="ECO:0000256" key="2">
    <source>
        <dbReference type="ARBA" id="ARBA00023015"/>
    </source>
</evidence>
<dbReference type="EMBL" id="BMMT01000015">
    <property type="protein sequence ID" value="GGI97709.1"/>
    <property type="molecule type" value="Genomic_DNA"/>
</dbReference>
<keyword evidence="11" id="KW-1185">Reference proteome</keyword>
<comment type="similarity">
    <text evidence="1">Belongs to the AfsR/DnrI/RedD regulatory family.</text>
</comment>
<dbReference type="InterPro" id="IPR027417">
    <property type="entry name" value="P-loop_NTPase"/>
</dbReference>
<evidence type="ECO:0000256" key="3">
    <source>
        <dbReference type="ARBA" id="ARBA00023125"/>
    </source>
</evidence>
<keyword evidence="2" id="KW-0805">Transcription regulation</keyword>
<organism evidence="9 10">
    <name type="scientific">Saccharopolyspora thermophila</name>
    <dbReference type="NCBI Taxonomy" id="89367"/>
    <lineage>
        <taxon>Bacteria</taxon>
        <taxon>Bacillati</taxon>
        <taxon>Actinomycetota</taxon>
        <taxon>Actinomycetes</taxon>
        <taxon>Pseudonocardiales</taxon>
        <taxon>Pseudonocardiaceae</taxon>
        <taxon>Saccharopolyspora</taxon>
    </lineage>
</organism>
<dbReference type="Proteomes" id="UP000597989">
    <property type="component" value="Unassembled WGS sequence"/>
</dbReference>
<dbReference type="Proteomes" id="UP001500220">
    <property type="component" value="Unassembled WGS sequence"/>
</dbReference>
<dbReference type="Pfam" id="PF00486">
    <property type="entry name" value="Trans_reg_C"/>
    <property type="match status" value="1"/>
</dbReference>
<sequence>MIFHVLGPLEVHDPDGGVYRLGRGKIAAVLATLLLHPNAWVSSTELIDATWHETAMPASAEANLKTYVWRLRRMLPAAGGQPRIESAPGRYRLRVEPGELDAHRVAEHAARARAAADAGEFATAVAELEAALRWWRGLPFEGVARAVSCAADRLAELHHQLREELAEAQLALGRTREAVHTLRALTEDDPLREGSWASLVRALHALGRRTEALRTYGCAQQILAAELGVPPGRALTTAYRAALGETTATTRRELPGDVAHFTARTVELAAIRRAVGGVVLVDGMPGVGKTALAVHAAHGLADAFPDGQFFVDLRARAAADRAAASPAARAPDPADVLARLLRRIGVTDAFIPDSVDDRAALWRSELARRRVLLVLDDAEGLGHIEPLLPAGRSSLTLVTTRNRDWHIDGAVRIGLGPLVEQDAVAMFRAAAGVRAHDAVDPRGGDDAVAAAVRLCGGIPAAVRDVAAKLHARPLWTLQSLAGALRAGPCWVLACTRDGYRRALETAFAQLPAAQRSVLHTLCELPDEFDLATAARLLGRTPETVRPTLEALVDRSLLDALPDARYRSHRLIRHYARCPDCTPARTPAVRVA</sequence>
<dbReference type="GO" id="GO:0000160">
    <property type="term" value="P:phosphorelay signal transduction system"/>
    <property type="evidence" value="ECO:0007669"/>
    <property type="project" value="InterPro"/>
</dbReference>
<evidence type="ECO:0008006" key="12">
    <source>
        <dbReference type="Google" id="ProtNLM"/>
    </source>
</evidence>
<dbReference type="SUPFAM" id="SSF48452">
    <property type="entry name" value="TPR-like"/>
    <property type="match status" value="1"/>
</dbReference>
<keyword evidence="4" id="KW-0804">Transcription</keyword>
<dbReference type="InterPro" id="IPR051677">
    <property type="entry name" value="AfsR-DnrI-RedD_regulator"/>
</dbReference>
<name>A0A917K4K6_9PSEU</name>